<feature type="compositionally biased region" description="Basic residues" evidence="1">
    <location>
        <begin position="77"/>
        <end position="89"/>
    </location>
</feature>
<dbReference type="EMBL" id="MIGC01011586">
    <property type="protein sequence ID" value="PHJ14767.1"/>
    <property type="molecule type" value="Genomic_DNA"/>
</dbReference>
<comment type="caution">
    <text evidence="2">The sequence shown here is derived from an EMBL/GenBank/DDBJ whole genome shotgun (WGS) entry which is preliminary data.</text>
</comment>
<protein>
    <submittedName>
        <fullName evidence="2">Uncharacterized protein</fullName>
    </submittedName>
</protein>
<accession>A0A2C6K8Z9</accession>
<dbReference type="RefSeq" id="XP_067916503.1">
    <property type="nucleotide sequence ID" value="XM_068071521.1"/>
</dbReference>
<dbReference type="AlphaFoldDB" id="A0A2C6K8Z9"/>
<evidence type="ECO:0000256" key="1">
    <source>
        <dbReference type="SAM" id="MobiDB-lite"/>
    </source>
</evidence>
<dbReference type="GeneID" id="94434732"/>
<reference evidence="2 3" key="1">
    <citation type="journal article" date="2017" name="Int. J. Parasitol.">
        <title>The genome of the protozoan parasite Cystoisospora suis and a reverse vaccinology approach to identify vaccine candidates.</title>
        <authorList>
            <person name="Palmieri N."/>
            <person name="Shrestha A."/>
            <person name="Ruttkowski B."/>
            <person name="Beck T."/>
            <person name="Vogl C."/>
            <person name="Tomley F."/>
            <person name="Blake D.P."/>
            <person name="Joachim A."/>
        </authorList>
    </citation>
    <scope>NUCLEOTIDE SEQUENCE [LARGE SCALE GENOMIC DNA]</scope>
    <source>
        <strain evidence="2 3">Wien I</strain>
    </source>
</reference>
<keyword evidence="3" id="KW-1185">Reference proteome</keyword>
<dbReference type="VEuPathDB" id="ToxoDB:CSUI_011423"/>
<feature type="compositionally biased region" description="Low complexity" evidence="1">
    <location>
        <begin position="61"/>
        <end position="74"/>
    </location>
</feature>
<proteinExistence type="predicted"/>
<feature type="non-terminal residue" evidence="2">
    <location>
        <position position="89"/>
    </location>
</feature>
<sequence length="89" mass="10786">MRHFLSTPLSLCICQDIRPEERRFEFRRCEGRYRSFWDVEEDDEQEDKKDEKEEDKKDHLSSSASQANSHSSSSYNRQRKKRRTRISGE</sequence>
<gene>
    <name evidence="2" type="ORF">CSUI_011423</name>
</gene>
<feature type="region of interest" description="Disordered" evidence="1">
    <location>
        <begin position="40"/>
        <end position="89"/>
    </location>
</feature>
<name>A0A2C6K8Z9_9APIC</name>
<evidence type="ECO:0000313" key="3">
    <source>
        <dbReference type="Proteomes" id="UP000221165"/>
    </source>
</evidence>
<evidence type="ECO:0000313" key="2">
    <source>
        <dbReference type="EMBL" id="PHJ14767.1"/>
    </source>
</evidence>
<organism evidence="2 3">
    <name type="scientific">Cystoisospora suis</name>
    <dbReference type="NCBI Taxonomy" id="483139"/>
    <lineage>
        <taxon>Eukaryota</taxon>
        <taxon>Sar</taxon>
        <taxon>Alveolata</taxon>
        <taxon>Apicomplexa</taxon>
        <taxon>Conoidasida</taxon>
        <taxon>Coccidia</taxon>
        <taxon>Eucoccidiorida</taxon>
        <taxon>Eimeriorina</taxon>
        <taxon>Sarcocystidae</taxon>
        <taxon>Cystoisospora</taxon>
    </lineage>
</organism>
<feature type="compositionally biased region" description="Basic and acidic residues" evidence="1">
    <location>
        <begin position="46"/>
        <end position="60"/>
    </location>
</feature>
<dbReference type="Proteomes" id="UP000221165">
    <property type="component" value="Unassembled WGS sequence"/>
</dbReference>